<reference evidence="1 2" key="1">
    <citation type="journal article" date="2019" name="Commun. Biol.">
        <title>The bagworm genome reveals a unique fibroin gene that provides high tensile strength.</title>
        <authorList>
            <person name="Kono N."/>
            <person name="Nakamura H."/>
            <person name="Ohtoshi R."/>
            <person name="Tomita M."/>
            <person name="Numata K."/>
            <person name="Arakawa K."/>
        </authorList>
    </citation>
    <scope>NUCLEOTIDE SEQUENCE [LARGE SCALE GENOMIC DNA]</scope>
</reference>
<dbReference type="Proteomes" id="UP000299102">
    <property type="component" value="Unassembled WGS sequence"/>
</dbReference>
<keyword evidence="2" id="KW-1185">Reference proteome</keyword>
<dbReference type="EMBL" id="BGZK01000535">
    <property type="protein sequence ID" value="GBP49021.1"/>
    <property type="molecule type" value="Genomic_DNA"/>
</dbReference>
<sequence length="95" mass="10159">MEWRVTGIAVDVSVGGFLLSTSNIKRHIGTHLQVTRARTAVAIAIAPFAVLNRNNTCSLAVHAGPPQAIAAHAPVVRPRYFASTAGGPVDYIRKW</sequence>
<evidence type="ECO:0000313" key="1">
    <source>
        <dbReference type="EMBL" id="GBP49021.1"/>
    </source>
</evidence>
<dbReference type="AlphaFoldDB" id="A0A4C1WD57"/>
<comment type="caution">
    <text evidence="1">The sequence shown here is derived from an EMBL/GenBank/DDBJ whole genome shotgun (WGS) entry which is preliminary data.</text>
</comment>
<accession>A0A4C1WD57</accession>
<evidence type="ECO:0000313" key="2">
    <source>
        <dbReference type="Proteomes" id="UP000299102"/>
    </source>
</evidence>
<organism evidence="1 2">
    <name type="scientific">Eumeta variegata</name>
    <name type="common">Bagworm moth</name>
    <name type="synonym">Eumeta japonica</name>
    <dbReference type="NCBI Taxonomy" id="151549"/>
    <lineage>
        <taxon>Eukaryota</taxon>
        <taxon>Metazoa</taxon>
        <taxon>Ecdysozoa</taxon>
        <taxon>Arthropoda</taxon>
        <taxon>Hexapoda</taxon>
        <taxon>Insecta</taxon>
        <taxon>Pterygota</taxon>
        <taxon>Neoptera</taxon>
        <taxon>Endopterygota</taxon>
        <taxon>Lepidoptera</taxon>
        <taxon>Glossata</taxon>
        <taxon>Ditrysia</taxon>
        <taxon>Tineoidea</taxon>
        <taxon>Psychidae</taxon>
        <taxon>Oiketicinae</taxon>
        <taxon>Eumeta</taxon>
    </lineage>
</organism>
<gene>
    <name evidence="1" type="ORF">EVAR_35643_1</name>
</gene>
<protein>
    <submittedName>
        <fullName evidence="1">Uncharacterized protein</fullName>
    </submittedName>
</protein>
<proteinExistence type="predicted"/>
<name>A0A4C1WD57_EUMVA</name>